<evidence type="ECO:0000313" key="2">
    <source>
        <dbReference type="Proteomes" id="UP000009168"/>
    </source>
</evidence>
<dbReference type="Proteomes" id="UP000009168">
    <property type="component" value="Unassembled WGS sequence"/>
</dbReference>
<name>Q23BU5_TETTS</name>
<proteinExistence type="predicted"/>
<dbReference type="AlphaFoldDB" id="Q23BU5"/>
<dbReference type="InParanoid" id="Q23BU5"/>
<sequence>MEIISSSDLEEEKEYYEKLIILLGLNDEFKLQNLRFLTRVREIQSSQSILKLNNQRQLISYPMKDDLDLKTKIILWNQINDLLKEKQLLFALILDEDKLFLSEEKELSDYLESQLLSLNYISDVNLFLQLKILTIIVSPIGVKQRNNMNEEMFNKQIKLLKEQICQIYWKKQPNIFRTFLYYLIQIFSAKGSYLRFQQQQPLTEQLLEELYSQQTVDSIEFIINPPDDVQDQMMKDCLEQIKQLKLEECNFDQFKNLFCQISSYKSNIKIQELYNEIIQTFQIPVLDLIEQLKINGGFLQQYNSLLEQIKTLEMFEQYLSSFNFTKIIKSDDYVQSIFDAFENQLQVLHINEMNDYLITLYEFSQWNKKFQLQEINLKQKIGSKLSQILKVFIDQSERELFSQNLNNLQEIIKILTNYQNIQEFLTGNLIMEIKEQLAEISKSCQEGLDKKYMILESNKFNFKNILTDLQYFLDLLKVQKVLSSEQFQKIFEKDIKDFECEQIVNNLKQKLEKIKSNIKNDFDLIINVLQEKESVKQIYQILNLEIKIDEQDLQQSLMRQVQRLEISLTNIISKKDFGKDFVDNLIQLEKCEILNNNLKITNKIQKEFKEYYSKYLEMHQNIDNDEIDYQTKQNFRQEQTKLDDLKKNVKFKTKPKFLVELFKINIPSKQTK</sequence>
<dbReference type="GeneID" id="7831276"/>
<organism evidence="1 2">
    <name type="scientific">Tetrahymena thermophila (strain SB210)</name>
    <dbReference type="NCBI Taxonomy" id="312017"/>
    <lineage>
        <taxon>Eukaryota</taxon>
        <taxon>Sar</taxon>
        <taxon>Alveolata</taxon>
        <taxon>Ciliophora</taxon>
        <taxon>Intramacronucleata</taxon>
        <taxon>Oligohymenophorea</taxon>
        <taxon>Hymenostomatida</taxon>
        <taxon>Tetrahymenina</taxon>
        <taxon>Tetrahymenidae</taxon>
        <taxon>Tetrahymena</taxon>
    </lineage>
</organism>
<dbReference type="EMBL" id="GG662718">
    <property type="protein sequence ID" value="EAR94023.1"/>
    <property type="molecule type" value="Genomic_DNA"/>
</dbReference>
<protein>
    <submittedName>
        <fullName evidence="1">Uncharacterized protein</fullName>
    </submittedName>
</protein>
<reference evidence="2" key="1">
    <citation type="journal article" date="2006" name="PLoS Biol.">
        <title>Macronuclear genome sequence of the ciliate Tetrahymena thermophila, a model eukaryote.</title>
        <authorList>
            <person name="Eisen J.A."/>
            <person name="Coyne R.S."/>
            <person name="Wu M."/>
            <person name="Wu D."/>
            <person name="Thiagarajan M."/>
            <person name="Wortman J.R."/>
            <person name="Badger J.H."/>
            <person name="Ren Q."/>
            <person name="Amedeo P."/>
            <person name="Jones K.M."/>
            <person name="Tallon L.J."/>
            <person name="Delcher A.L."/>
            <person name="Salzberg S.L."/>
            <person name="Silva J.C."/>
            <person name="Haas B.J."/>
            <person name="Majoros W.H."/>
            <person name="Farzad M."/>
            <person name="Carlton J.M."/>
            <person name="Smith R.K. Jr."/>
            <person name="Garg J."/>
            <person name="Pearlman R.E."/>
            <person name="Karrer K.M."/>
            <person name="Sun L."/>
            <person name="Manning G."/>
            <person name="Elde N.C."/>
            <person name="Turkewitz A.P."/>
            <person name="Asai D.J."/>
            <person name="Wilkes D.E."/>
            <person name="Wang Y."/>
            <person name="Cai H."/>
            <person name="Collins K."/>
            <person name="Stewart B.A."/>
            <person name="Lee S.R."/>
            <person name="Wilamowska K."/>
            <person name="Weinberg Z."/>
            <person name="Ruzzo W.L."/>
            <person name="Wloga D."/>
            <person name="Gaertig J."/>
            <person name="Frankel J."/>
            <person name="Tsao C.-C."/>
            <person name="Gorovsky M.A."/>
            <person name="Keeling P.J."/>
            <person name="Waller R.F."/>
            <person name="Patron N.J."/>
            <person name="Cherry J.M."/>
            <person name="Stover N.A."/>
            <person name="Krieger C.J."/>
            <person name="del Toro C."/>
            <person name="Ryder H.F."/>
            <person name="Williamson S.C."/>
            <person name="Barbeau R.A."/>
            <person name="Hamilton E.P."/>
            <person name="Orias E."/>
        </authorList>
    </citation>
    <scope>NUCLEOTIDE SEQUENCE [LARGE SCALE GENOMIC DNA]</scope>
    <source>
        <strain evidence="2">SB210</strain>
    </source>
</reference>
<gene>
    <name evidence="1" type="ORF">TTHERM_00227370</name>
</gene>
<dbReference type="RefSeq" id="XP_001014268.1">
    <property type="nucleotide sequence ID" value="XM_001014268.1"/>
</dbReference>
<dbReference type="KEGG" id="tet:TTHERM_00227370"/>
<accession>Q23BU5</accession>
<keyword evidence="2" id="KW-1185">Reference proteome</keyword>
<evidence type="ECO:0000313" key="1">
    <source>
        <dbReference type="EMBL" id="EAR94023.1"/>
    </source>
</evidence>
<dbReference type="HOGENOM" id="CLU_409123_0_0_1"/>